<dbReference type="EMBL" id="CM056741">
    <property type="protein sequence ID" value="KAJ8688320.1"/>
    <property type="molecule type" value="Genomic_DNA"/>
</dbReference>
<gene>
    <name evidence="1" type="ORF">QAD02_024115</name>
</gene>
<keyword evidence="2" id="KW-1185">Reference proteome</keyword>
<name>A0ACC2Q2N2_9HYME</name>
<organism evidence="1 2">
    <name type="scientific">Eretmocerus hayati</name>
    <dbReference type="NCBI Taxonomy" id="131215"/>
    <lineage>
        <taxon>Eukaryota</taxon>
        <taxon>Metazoa</taxon>
        <taxon>Ecdysozoa</taxon>
        <taxon>Arthropoda</taxon>
        <taxon>Hexapoda</taxon>
        <taxon>Insecta</taxon>
        <taxon>Pterygota</taxon>
        <taxon>Neoptera</taxon>
        <taxon>Endopterygota</taxon>
        <taxon>Hymenoptera</taxon>
        <taxon>Apocrita</taxon>
        <taxon>Proctotrupomorpha</taxon>
        <taxon>Chalcidoidea</taxon>
        <taxon>Aphelinidae</taxon>
        <taxon>Aphelininae</taxon>
        <taxon>Eretmocerus</taxon>
    </lineage>
</organism>
<evidence type="ECO:0000313" key="1">
    <source>
        <dbReference type="EMBL" id="KAJ8688320.1"/>
    </source>
</evidence>
<dbReference type="Proteomes" id="UP001239111">
    <property type="component" value="Chromosome 1"/>
</dbReference>
<proteinExistence type="predicted"/>
<comment type="caution">
    <text evidence="1">The sequence shown here is derived from an EMBL/GenBank/DDBJ whole genome shotgun (WGS) entry which is preliminary data.</text>
</comment>
<reference evidence="1" key="1">
    <citation type="submission" date="2023-04" db="EMBL/GenBank/DDBJ databases">
        <title>A chromosome-level genome assembly of the parasitoid wasp Eretmocerus hayati.</title>
        <authorList>
            <person name="Zhong Y."/>
            <person name="Liu S."/>
            <person name="Liu Y."/>
        </authorList>
    </citation>
    <scope>NUCLEOTIDE SEQUENCE</scope>
    <source>
        <strain evidence="1">ZJU_SS_LIU_2023</strain>
    </source>
</reference>
<sequence>MSKPDGPKFVIALYSFKGKNNDELCFKKGDIIAITQVDDGGWWEGTLYEKTGWFPANYTKEFKPPDSASTSSKVWPGKFPVDSSSQHTLNRDIVLKDIVDSERANVAELQGLVSNFLEPLGTANILEKDEFKQLTGNFFEVLDAHQQLLANLDSVLSQGSEARVGNIFLSSAPKLKSIHVAYCTFHPQAVCILDCYRDELNNFMEKMGAITPGILVLTTGLSKPFRRLEKYSTMLQELERHTEYNHPDRGDTQRSVSVYRDIADRCAAIRKQRELALQILTSGIKGYEGEDLSQLGDIIHVGPVIVSSGSDRKDRYFVLFSSTLLVLSASPRMSSFVYEGRLPITGISIAIVEPTEDMRYSFEISGPMIESMQVICSTRDERHHWVELLSQEQIASRVQLQQQPQPGPSTSRQSLSGGSSSGSSPSSATVASLGASAASSTGTATQSRSPSSSVSHSSSQNLRLLTAGQEKSSPLGTRTQWTPAVFRPSPPIYSLKNFGRLENLDSSRATKNDEQKFEDDAVILKVIEGYCTSTNARFTMHSAMLMDFDPLRVNNRASFVNSKVENWDICENRGLSETVKALKNQMVDLQLQVAHLCKQVEDERKSRLSLTAAFKKSIAIADGSVP</sequence>
<accession>A0ACC2Q2N2</accession>
<protein>
    <submittedName>
        <fullName evidence="1">Uncharacterized protein</fullName>
    </submittedName>
</protein>
<evidence type="ECO:0000313" key="2">
    <source>
        <dbReference type="Proteomes" id="UP001239111"/>
    </source>
</evidence>